<evidence type="ECO:0000259" key="1">
    <source>
        <dbReference type="PROSITE" id="PS50995"/>
    </source>
</evidence>
<dbReference type="PANTHER" id="PTHR33164:SF43">
    <property type="entry name" value="HTH-TYPE TRANSCRIPTIONAL REPRESSOR YETL"/>
    <property type="match status" value="1"/>
</dbReference>
<dbReference type="PROSITE" id="PS50995">
    <property type="entry name" value="HTH_MARR_2"/>
    <property type="match status" value="1"/>
</dbReference>
<dbReference type="InterPro" id="IPR000835">
    <property type="entry name" value="HTH_MarR-typ"/>
</dbReference>
<dbReference type="GO" id="GO:0006950">
    <property type="term" value="P:response to stress"/>
    <property type="evidence" value="ECO:0007669"/>
    <property type="project" value="TreeGrafter"/>
</dbReference>
<organism evidence="2 3">
    <name type="scientific">Epibacterium ulvae</name>
    <dbReference type="NCBI Taxonomy" id="1156985"/>
    <lineage>
        <taxon>Bacteria</taxon>
        <taxon>Pseudomonadati</taxon>
        <taxon>Pseudomonadota</taxon>
        <taxon>Alphaproteobacteria</taxon>
        <taxon>Rhodobacterales</taxon>
        <taxon>Roseobacteraceae</taxon>
        <taxon>Epibacterium</taxon>
    </lineage>
</organism>
<proteinExistence type="predicted"/>
<dbReference type="AlphaFoldDB" id="A0A1G5QKJ0"/>
<dbReference type="OrthoDB" id="32523at2"/>
<evidence type="ECO:0000313" key="2">
    <source>
        <dbReference type="EMBL" id="SCZ62126.1"/>
    </source>
</evidence>
<gene>
    <name evidence="2" type="ORF">SAMN04488118_104340</name>
</gene>
<reference evidence="2 3" key="1">
    <citation type="submission" date="2016-10" db="EMBL/GenBank/DDBJ databases">
        <authorList>
            <person name="de Groot N.N."/>
        </authorList>
    </citation>
    <scope>NUCLEOTIDE SEQUENCE [LARGE SCALE GENOMIC DNA]</scope>
    <source>
        <strain evidence="2 3">U95</strain>
    </source>
</reference>
<dbReference type="SUPFAM" id="SSF46785">
    <property type="entry name" value="Winged helix' DNA-binding domain"/>
    <property type="match status" value="1"/>
</dbReference>
<dbReference type="PANTHER" id="PTHR33164">
    <property type="entry name" value="TRANSCRIPTIONAL REGULATOR, MARR FAMILY"/>
    <property type="match status" value="1"/>
</dbReference>
<dbReference type="Gene3D" id="1.10.10.10">
    <property type="entry name" value="Winged helix-like DNA-binding domain superfamily/Winged helix DNA-binding domain"/>
    <property type="match status" value="1"/>
</dbReference>
<accession>A0A1G5QKJ0</accession>
<dbReference type="EMBL" id="FMWG01000004">
    <property type="protein sequence ID" value="SCZ62126.1"/>
    <property type="molecule type" value="Genomic_DNA"/>
</dbReference>
<keyword evidence="3" id="KW-1185">Reference proteome</keyword>
<dbReference type="InterPro" id="IPR036388">
    <property type="entry name" value="WH-like_DNA-bd_sf"/>
</dbReference>
<dbReference type="Proteomes" id="UP000198767">
    <property type="component" value="Unassembled WGS sequence"/>
</dbReference>
<sequence length="170" mass="19329">MDHQFPKTVTRQELLFEDSDAKFRKLLYEITALADRVETMRATFARHFGITRPQYNILFYIAQHQRDVGLTTGQVATALRVSSPHVVQEVNQLVRVNLIEKSPNPDDGRSVLLRVSERGFVMIDDLAPTLRDVNDRLFQSLSKSEFDQLCTLVATILEDAEGVISKLPVD</sequence>
<dbReference type="InterPro" id="IPR036390">
    <property type="entry name" value="WH_DNA-bd_sf"/>
</dbReference>
<dbReference type="SMART" id="SM00347">
    <property type="entry name" value="HTH_MARR"/>
    <property type="match status" value="1"/>
</dbReference>
<dbReference type="InterPro" id="IPR039422">
    <property type="entry name" value="MarR/SlyA-like"/>
</dbReference>
<name>A0A1G5QKJ0_9RHOB</name>
<feature type="domain" description="HTH marR-type" evidence="1">
    <location>
        <begin position="20"/>
        <end position="158"/>
    </location>
</feature>
<dbReference type="RefSeq" id="WP_157843979.1">
    <property type="nucleotide sequence ID" value="NZ_FMWG01000004.1"/>
</dbReference>
<dbReference type="GO" id="GO:0003700">
    <property type="term" value="F:DNA-binding transcription factor activity"/>
    <property type="evidence" value="ECO:0007669"/>
    <property type="project" value="InterPro"/>
</dbReference>
<dbReference type="Pfam" id="PF12802">
    <property type="entry name" value="MarR_2"/>
    <property type="match status" value="1"/>
</dbReference>
<protein>
    <submittedName>
        <fullName evidence="2">Transcriptional regulator, MarR family</fullName>
    </submittedName>
</protein>
<evidence type="ECO:0000313" key="3">
    <source>
        <dbReference type="Proteomes" id="UP000198767"/>
    </source>
</evidence>